<proteinExistence type="predicted"/>
<sequence length="59" mass="6611">MPDIWMKSSYSDAQHNCVEVASLSARIGIRDSKNPALPPLQIEPSSWTSFLHEVRSGRL</sequence>
<feature type="domain" description="DUF397" evidence="1">
    <location>
        <begin position="5"/>
        <end position="55"/>
    </location>
</feature>
<gene>
    <name evidence="2" type="ORF">ACFYZM_30530</name>
</gene>
<organism evidence="2 3">
    <name type="scientific">Streptomyces nondiastaticus</name>
    <dbReference type="NCBI Taxonomy" id="3154512"/>
    <lineage>
        <taxon>Bacteria</taxon>
        <taxon>Bacillati</taxon>
        <taxon>Actinomycetota</taxon>
        <taxon>Actinomycetes</taxon>
        <taxon>Kitasatosporales</taxon>
        <taxon>Streptomycetaceae</taxon>
        <taxon>Streptomyces</taxon>
    </lineage>
</organism>
<reference evidence="2 3" key="1">
    <citation type="submission" date="2024-10" db="EMBL/GenBank/DDBJ databases">
        <title>The Natural Products Discovery Center: Release of the First 8490 Sequenced Strains for Exploring Actinobacteria Biosynthetic Diversity.</title>
        <authorList>
            <person name="Kalkreuter E."/>
            <person name="Kautsar S.A."/>
            <person name="Yang D."/>
            <person name="Bader C.D."/>
            <person name="Teijaro C.N."/>
            <person name="Fluegel L."/>
            <person name="Davis C.M."/>
            <person name="Simpson J.R."/>
            <person name="Lauterbach L."/>
            <person name="Steele A.D."/>
            <person name="Gui C."/>
            <person name="Meng S."/>
            <person name="Li G."/>
            <person name="Viehrig K."/>
            <person name="Ye F."/>
            <person name="Su P."/>
            <person name="Kiefer A.F."/>
            <person name="Nichols A."/>
            <person name="Cepeda A.J."/>
            <person name="Yan W."/>
            <person name="Fan B."/>
            <person name="Jiang Y."/>
            <person name="Adhikari A."/>
            <person name="Zheng C.-J."/>
            <person name="Schuster L."/>
            <person name="Cowan T.M."/>
            <person name="Smanski M.J."/>
            <person name="Chevrette M.G."/>
            <person name="De Carvalho L.P.S."/>
            <person name="Shen B."/>
        </authorList>
    </citation>
    <scope>NUCLEOTIDE SEQUENCE [LARGE SCALE GENOMIC DNA]</scope>
    <source>
        <strain evidence="2 3">NPDC001650</strain>
    </source>
</reference>
<dbReference type="Pfam" id="PF04149">
    <property type="entry name" value="DUF397"/>
    <property type="match status" value="1"/>
</dbReference>
<comment type="caution">
    <text evidence="2">The sequence shown here is derived from an EMBL/GenBank/DDBJ whole genome shotgun (WGS) entry which is preliminary data.</text>
</comment>
<keyword evidence="3" id="KW-1185">Reference proteome</keyword>
<protein>
    <submittedName>
        <fullName evidence="2">DUF397 domain-containing protein</fullName>
    </submittedName>
</protein>
<evidence type="ECO:0000259" key="1">
    <source>
        <dbReference type="Pfam" id="PF04149"/>
    </source>
</evidence>
<dbReference type="Proteomes" id="UP001602123">
    <property type="component" value="Unassembled WGS sequence"/>
</dbReference>
<evidence type="ECO:0000313" key="3">
    <source>
        <dbReference type="Proteomes" id="UP001602123"/>
    </source>
</evidence>
<dbReference type="RefSeq" id="WP_388633310.1">
    <property type="nucleotide sequence ID" value="NZ_JBIAUT010000016.1"/>
</dbReference>
<accession>A0ABW6U8Z4</accession>
<dbReference type="EMBL" id="JBIAUT010000016">
    <property type="protein sequence ID" value="MFF4220582.1"/>
    <property type="molecule type" value="Genomic_DNA"/>
</dbReference>
<name>A0ABW6U8Z4_9ACTN</name>
<evidence type="ECO:0000313" key="2">
    <source>
        <dbReference type="EMBL" id="MFF4220582.1"/>
    </source>
</evidence>
<dbReference type="InterPro" id="IPR007278">
    <property type="entry name" value="DUF397"/>
</dbReference>